<dbReference type="InterPro" id="IPR036603">
    <property type="entry name" value="RBP11-like"/>
</dbReference>
<keyword evidence="6" id="KW-0934">Plastid</keyword>
<name>A0A0G3SK83_9EUGL</name>
<protein>
    <recommendedName>
        <fullName evidence="5">Plastid-encoded RNA polymerase subunit alpha</fullName>
    </recommendedName>
</protein>
<evidence type="ECO:0000256" key="2">
    <source>
        <dbReference type="ARBA" id="ARBA00022478"/>
    </source>
</evidence>
<gene>
    <name evidence="6" type="primary">rpoA</name>
</gene>
<sequence length="162" mass="19033">MKLLKIILVKKYKNNKTNFSLLQLKTDKEKDIAILGNLIRRVLLKNVNGIKITKVNLFLKHEAKEESKYLPMHKFLTLNSINLPCYELIENFKNLEFNSKNYESLKKKILLINLEKSTKASQIITNQKLRILNRNKQLCTIFSNQIKLKALLEIKICYTLKV</sequence>
<evidence type="ECO:0000256" key="5">
    <source>
        <dbReference type="ARBA" id="ARBA00031776"/>
    </source>
</evidence>
<accession>A0A0G3SK83</accession>
<evidence type="ECO:0000313" key="6">
    <source>
        <dbReference type="EMBL" id="AKL39022.1"/>
    </source>
</evidence>
<dbReference type="Gene3D" id="3.30.1360.10">
    <property type="entry name" value="RNA polymerase, RBP11-like subunit"/>
    <property type="match status" value="1"/>
</dbReference>
<proteinExistence type="predicted"/>
<geneLocation type="chloroplast" evidence="6"/>
<dbReference type="GO" id="GO:0046983">
    <property type="term" value="F:protein dimerization activity"/>
    <property type="evidence" value="ECO:0007669"/>
    <property type="project" value="InterPro"/>
</dbReference>
<organism evidence="6">
    <name type="scientific">Cryptoglena skujai</name>
    <dbReference type="NCBI Taxonomy" id="161229"/>
    <lineage>
        <taxon>Eukaryota</taxon>
        <taxon>Discoba</taxon>
        <taxon>Euglenozoa</taxon>
        <taxon>Euglenida</taxon>
        <taxon>Spirocuta</taxon>
        <taxon>Euglenophyceae</taxon>
        <taxon>Euglenales</taxon>
        <taxon>Euglenaceae</taxon>
        <taxon>Cryptoglena</taxon>
    </lineage>
</organism>
<evidence type="ECO:0000256" key="4">
    <source>
        <dbReference type="ARBA" id="ARBA00026088"/>
    </source>
</evidence>
<comment type="subunit">
    <text evidence="4">In plastids the minimal PEP RNA polymerase catalytic core is composed of four subunits: alpha, beta, beta', and beta''. When a (nuclear-encoded) sigma factor is associated with the core the holoenzyme is formed, which can initiate transcription.</text>
</comment>
<keyword evidence="2" id="KW-0240">DNA-directed RNA polymerase</keyword>
<evidence type="ECO:0000256" key="3">
    <source>
        <dbReference type="ARBA" id="ARBA00023163"/>
    </source>
</evidence>
<dbReference type="GO" id="GO:0000428">
    <property type="term" value="C:DNA-directed RNA polymerase complex"/>
    <property type="evidence" value="ECO:0007669"/>
    <property type="project" value="UniProtKB-KW"/>
</dbReference>
<dbReference type="Gene3D" id="2.170.120.12">
    <property type="entry name" value="DNA-directed RNA polymerase, insert domain"/>
    <property type="match status" value="1"/>
</dbReference>
<dbReference type="GO" id="GO:0006351">
    <property type="term" value="P:DNA-templated transcription"/>
    <property type="evidence" value="ECO:0007669"/>
    <property type="project" value="InterPro"/>
</dbReference>
<dbReference type="SUPFAM" id="SSF56553">
    <property type="entry name" value="Insert subdomain of RNA polymerase alpha subunit"/>
    <property type="match status" value="1"/>
</dbReference>
<evidence type="ECO:0000256" key="1">
    <source>
        <dbReference type="ARBA" id="ARBA00004026"/>
    </source>
</evidence>
<dbReference type="GeneID" id="24571284"/>
<dbReference type="AlphaFoldDB" id="A0A0G3SK83"/>
<keyword evidence="3" id="KW-0804">Transcription</keyword>
<dbReference type="InterPro" id="IPR036643">
    <property type="entry name" value="RNApol_insert_sf"/>
</dbReference>
<dbReference type="EMBL" id="KP410781">
    <property type="protein sequence ID" value="AKL39022.1"/>
    <property type="molecule type" value="Genomic_DNA"/>
</dbReference>
<dbReference type="RefSeq" id="YP_009145397.1">
    <property type="nucleotide sequence ID" value="NC_027286.1"/>
</dbReference>
<comment type="function">
    <text evidence="1">DNA-dependent RNA polymerase catalyzes the transcription of DNA into RNA using the four ribonucleoside triphosphates as substrates.</text>
</comment>
<keyword evidence="6" id="KW-0150">Chloroplast</keyword>
<reference evidence="6" key="1">
    <citation type="journal article" date="2015" name="J. Eukaryot. Microbiol.">
        <title>Chloroplast Genome Evolution in the Euglenaceae.</title>
        <authorList>
            <person name="Bennett M.S."/>
            <person name="Triemer R.E."/>
        </authorList>
    </citation>
    <scope>NUCLEOTIDE SEQUENCE</scope>
    <source>
        <strain evidence="6">SAG 10.88</strain>
    </source>
</reference>